<evidence type="ECO:0000313" key="5">
    <source>
        <dbReference type="Proteomes" id="UP000186955"/>
    </source>
</evidence>
<dbReference type="Gene3D" id="3.40.50.720">
    <property type="entry name" value="NAD(P)-binding Rossmann-like Domain"/>
    <property type="match status" value="1"/>
</dbReference>
<evidence type="ECO:0000256" key="1">
    <source>
        <dbReference type="ARBA" id="ARBA00022857"/>
    </source>
</evidence>
<dbReference type="InterPro" id="IPR045312">
    <property type="entry name" value="PCBER-like"/>
</dbReference>
<reference evidence="4 5" key="1">
    <citation type="submission" date="2016-10" db="EMBL/GenBank/DDBJ databases">
        <title>Genome sequence of the ascomycete fungus Penicillium subrubescens.</title>
        <authorList>
            <person name="De Vries R.P."/>
            <person name="Peng M."/>
            <person name="Dilokpimol A."/>
            <person name="Hilden K."/>
            <person name="Makela M.R."/>
            <person name="Grigoriev I."/>
            <person name="Riley R."/>
            <person name="Granchi Z."/>
        </authorList>
    </citation>
    <scope>NUCLEOTIDE SEQUENCE [LARGE SCALE GENOMIC DNA]</scope>
    <source>
        <strain evidence="4 5">CBS 132785</strain>
    </source>
</reference>
<sequence length="299" mass="32200">MATFKNIALVGASGAIGKIILDGLMASSSFTITVISRNESNAVFPEGIAVHKSDFSDEDLEAVFKGKDAVISALGATGFSEQQKLVDAAIRAGVKRFIPSEFSANSQNDAVIQLLPLFGQKKALIEYLKSKEVDGLTWTGVATSGLLDWGLENGFLQFDLANRTATIWDGGHKSFTLINEKALGQSVVSVLQNPEQTKNKYLHVASVETTQLEILEALEKATESKWTVRETTTEAQLSEAGVKLAAGDFEGAFILVRATVFGNTPGLNSNYVKDTELANDILGLKLESVEETVRRVVNN</sequence>
<gene>
    <name evidence="4" type="ORF">PENSUB_10175</name>
</gene>
<proteinExistence type="predicted"/>
<dbReference type="InterPro" id="IPR008030">
    <property type="entry name" value="NmrA-like"/>
</dbReference>
<dbReference type="AlphaFoldDB" id="A0A1Q5TB05"/>
<dbReference type="Pfam" id="PF05368">
    <property type="entry name" value="NmrA"/>
    <property type="match status" value="1"/>
</dbReference>
<dbReference type="Gene3D" id="3.90.25.10">
    <property type="entry name" value="UDP-galactose 4-epimerase, domain 1"/>
    <property type="match status" value="1"/>
</dbReference>
<comment type="caution">
    <text evidence="4">The sequence shown here is derived from an EMBL/GenBank/DDBJ whole genome shotgun (WGS) entry which is preliminary data.</text>
</comment>
<dbReference type="STRING" id="1316194.A0A1Q5TB05"/>
<organism evidence="4 5">
    <name type="scientific">Penicillium subrubescens</name>
    <dbReference type="NCBI Taxonomy" id="1316194"/>
    <lineage>
        <taxon>Eukaryota</taxon>
        <taxon>Fungi</taxon>
        <taxon>Dikarya</taxon>
        <taxon>Ascomycota</taxon>
        <taxon>Pezizomycotina</taxon>
        <taxon>Eurotiomycetes</taxon>
        <taxon>Eurotiomycetidae</taxon>
        <taxon>Eurotiales</taxon>
        <taxon>Aspergillaceae</taxon>
        <taxon>Penicillium</taxon>
    </lineage>
</organism>
<evidence type="ECO:0000259" key="3">
    <source>
        <dbReference type="Pfam" id="PF05368"/>
    </source>
</evidence>
<dbReference type="Proteomes" id="UP000186955">
    <property type="component" value="Unassembled WGS sequence"/>
</dbReference>
<dbReference type="PANTHER" id="PTHR47706">
    <property type="entry name" value="NMRA-LIKE FAMILY PROTEIN"/>
    <property type="match status" value="1"/>
</dbReference>
<evidence type="ECO:0000313" key="4">
    <source>
        <dbReference type="EMBL" id="OKO97381.1"/>
    </source>
</evidence>
<dbReference type="InterPro" id="IPR051609">
    <property type="entry name" value="NmrA/Isoflavone_reductase-like"/>
</dbReference>
<name>A0A1Q5TB05_9EURO</name>
<dbReference type="SUPFAM" id="SSF51735">
    <property type="entry name" value="NAD(P)-binding Rossmann-fold domains"/>
    <property type="match status" value="1"/>
</dbReference>
<dbReference type="EMBL" id="MNBE01000695">
    <property type="protein sequence ID" value="OKO97381.1"/>
    <property type="molecule type" value="Genomic_DNA"/>
</dbReference>
<protein>
    <recommendedName>
        <fullName evidence="3">NmrA-like domain-containing protein</fullName>
    </recommendedName>
</protein>
<evidence type="ECO:0000256" key="2">
    <source>
        <dbReference type="ARBA" id="ARBA00023002"/>
    </source>
</evidence>
<accession>A0A1Q5TB05</accession>
<keyword evidence="1" id="KW-0521">NADP</keyword>
<feature type="domain" description="NmrA-like" evidence="3">
    <location>
        <begin position="5"/>
        <end position="228"/>
    </location>
</feature>
<keyword evidence="2" id="KW-0560">Oxidoreductase</keyword>
<dbReference type="InterPro" id="IPR036291">
    <property type="entry name" value="NAD(P)-bd_dom_sf"/>
</dbReference>
<keyword evidence="5" id="KW-1185">Reference proteome</keyword>
<dbReference type="PANTHER" id="PTHR47706:SF9">
    <property type="entry name" value="NMRA-LIKE DOMAIN-CONTAINING PROTEIN-RELATED"/>
    <property type="match status" value="1"/>
</dbReference>
<dbReference type="GO" id="GO:0016491">
    <property type="term" value="F:oxidoreductase activity"/>
    <property type="evidence" value="ECO:0007669"/>
    <property type="project" value="UniProtKB-KW"/>
</dbReference>
<dbReference type="CDD" id="cd05259">
    <property type="entry name" value="PCBER_SDR_a"/>
    <property type="match status" value="1"/>
</dbReference>
<dbReference type="OrthoDB" id="9974981at2759"/>